<comment type="pathway">
    <text evidence="1 10">Amino-acid biosynthesis; L-histidine biosynthesis; L-histidine from 5-phospho-alpha-D-ribose 1-diphosphate: step 5/9.</text>
</comment>
<dbReference type="PIRSF" id="PIRSF000495">
    <property type="entry name" value="Amidotransf_hisH"/>
    <property type="match status" value="1"/>
</dbReference>
<keyword evidence="2 10" id="KW-0963">Cytoplasm</keyword>
<keyword evidence="6 10" id="KW-0368">Histidine biosynthesis</keyword>
<protein>
    <recommendedName>
        <fullName evidence="10">Imidazole glycerol phosphate synthase subunit HisH</fullName>
        <ecNumber evidence="10">4.3.2.10</ecNumber>
    </recommendedName>
    <alternativeName>
        <fullName evidence="10">IGP synthase glutaminase subunit</fullName>
        <ecNumber evidence="10">3.5.1.2</ecNumber>
    </alternativeName>
    <alternativeName>
        <fullName evidence="10">IGP synthase subunit HisH</fullName>
    </alternativeName>
    <alternativeName>
        <fullName evidence="10">ImGP synthase subunit HisH</fullName>
        <shortName evidence="10">IGPS subunit HisH</shortName>
    </alternativeName>
</protein>
<evidence type="ECO:0000256" key="3">
    <source>
        <dbReference type="ARBA" id="ARBA00022605"/>
    </source>
</evidence>
<dbReference type="InterPro" id="IPR029062">
    <property type="entry name" value="Class_I_gatase-like"/>
</dbReference>
<dbReference type="PROSITE" id="PS51273">
    <property type="entry name" value="GATASE_TYPE_1"/>
    <property type="match status" value="1"/>
</dbReference>
<dbReference type="Proteomes" id="UP000289555">
    <property type="component" value="Chromosome"/>
</dbReference>
<dbReference type="Pfam" id="PF00117">
    <property type="entry name" value="GATase"/>
    <property type="match status" value="1"/>
</dbReference>
<comment type="subcellular location">
    <subcellularLocation>
        <location evidence="10">Cytoplasm</location>
    </subcellularLocation>
</comment>
<dbReference type="EMBL" id="AP019416">
    <property type="protein sequence ID" value="BBI53299.1"/>
    <property type="molecule type" value="Genomic_DNA"/>
</dbReference>
<comment type="catalytic activity">
    <reaction evidence="9 10">
        <text>L-glutamine + H2O = L-glutamate + NH4(+)</text>
        <dbReference type="Rhea" id="RHEA:15889"/>
        <dbReference type="ChEBI" id="CHEBI:15377"/>
        <dbReference type="ChEBI" id="CHEBI:28938"/>
        <dbReference type="ChEBI" id="CHEBI:29985"/>
        <dbReference type="ChEBI" id="CHEBI:58359"/>
        <dbReference type="EC" id="3.5.1.2"/>
    </reaction>
</comment>
<evidence type="ECO:0000256" key="1">
    <source>
        <dbReference type="ARBA" id="ARBA00005091"/>
    </source>
</evidence>
<keyword evidence="3 10" id="KW-0028">Amino-acid biosynthesis</keyword>
<organism evidence="12 13">
    <name type="scientific">Vreelandella olivaria</name>
    <dbReference type="NCBI Taxonomy" id="390919"/>
    <lineage>
        <taxon>Bacteria</taxon>
        <taxon>Pseudomonadati</taxon>
        <taxon>Pseudomonadota</taxon>
        <taxon>Gammaproteobacteria</taxon>
        <taxon>Oceanospirillales</taxon>
        <taxon>Halomonadaceae</taxon>
        <taxon>Vreelandella</taxon>
    </lineage>
</organism>
<keyword evidence="7 10" id="KW-0456">Lyase</keyword>
<name>A0ABN5X234_9GAMM</name>
<accession>A0ABN5X234</accession>
<dbReference type="HAMAP" id="MF_00278">
    <property type="entry name" value="HisH"/>
    <property type="match status" value="1"/>
</dbReference>
<evidence type="ECO:0000256" key="2">
    <source>
        <dbReference type="ARBA" id="ARBA00022490"/>
    </source>
</evidence>
<feature type="active site" description="Nucleophile" evidence="10">
    <location>
        <position position="82"/>
    </location>
</feature>
<evidence type="ECO:0000256" key="7">
    <source>
        <dbReference type="ARBA" id="ARBA00023239"/>
    </source>
</evidence>
<dbReference type="InterPro" id="IPR017926">
    <property type="entry name" value="GATASE"/>
</dbReference>
<dbReference type="CDD" id="cd01748">
    <property type="entry name" value="GATase1_IGP_Synthase"/>
    <property type="match status" value="1"/>
</dbReference>
<feature type="active site" evidence="10">
    <location>
        <position position="195"/>
    </location>
</feature>
<dbReference type="PANTHER" id="PTHR42701:SF2">
    <property type="entry name" value="IMIDAZOLE GLYCEROL PHOSPHATE SYNTHASE SUBUNIT HISH 1"/>
    <property type="match status" value="1"/>
</dbReference>
<evidence type="ECO:0000259" key="11">
    <source>
        <dbReference type="Pfam" id="PF00117"/>
    </source>
</evidence>
<comment type="subunit">
    <text evidence="10">Heterodimer of HisH and HisF.</text>
</comment>
<evidence type="ECO:0000256" key="10">
    <source>
        <dbReference type="HAMAP-Rule" id="MF_00278"/>
    </source>
</evidence>
<keyword evidence="13" id="KW-1185">Reference proteome</keyword>
<evidence type="ECO:0000256" key="8">
    <source>
        <dbReference type="ARBA" id="ARBA00047838"/>
    </source>
</evidence>
<dbReference type="Gene3D" id="3.40.50.880">
    <property type="match status" value="1"/>
</dbReference>
<reference evidence="13" key="1">
    <citation type="journal article" date="2019" name="Microbiol. Resour. Announc.">
        <title>Complete Genome Sequence of Halomonas olivaria, a Moderately Halophilic Bacterium Isolated from Olive Processing Effluents, Obtained by Nanopore Sequencing.</title>
        <authorList>
            <person name="Nagata S."/>
            <person name="Ii K.M."/>
            <person name="Tsukimi T."/>
            <person name="Miura M.C."/>
            <person name="Galipon J."/>
            <person name="Arakawa K."/>
        </authorList>
    </citation>
    <scope>NUCLEOTIDE SEQUENCE [LARGE SCALE GENOMIC DNA]</scope>
    <source>
        <strain evidence="13">TYRC17</strain>
    </source>
</reference>
<evidence type="ECO:0000313" key="12">
    <source>
        <dbReference type="EMBL" id="BBI53299.1"/>
    </source>
</evidence>
<dbReference type="PANTHER" id="PTHR42701">
    <property type="entry name" value="IMIDAZOLE GLYCEROL PHOSPHATE SYNTHASE SUBUNIT HISH"/>
    <property type="match status" value="1"/>
</dbReference>
<feature type="active site" evidence="10">
    <location>
        <position position="193"/>
    </location>
</feature>
<dbReference type="EC" id="4.3.2.10" evidence="10"/>
<evidence type="ECO:0000313" key="13">
    <source>
        <dbReference type="Proteomes" id="UP000289555"/>
    </source>
</evidence>
<dbReference type="InterPro" id="IPR010139">
    <property type="entry name" value="Imidazole-glycPsynth_HisH"/>
</dbReference>
<evidence type="ECO:0000256" key="9">
    <source>
        <dbReference type="ARBA" id="ARBA00049534"/>
    </source>
</evidence>
<feature type="domain" description="Glutamine amidotransferase" evidence="11">
    <location>
        <begin position="5"/>
        <end position="200"/>
    </location>
</feature>
<gene>
    <name evidence="12" type="primary">hisH1</name>
    <name evidence="10" type="synonym">hisH</name>
    <name evidence="12" type="ORF">HORIV_57200</name>
</gene>
<dbReference type="NCBIfam" id="TIGR01855">
    <property type="entry name" value="IMP_synth_hisH"/>
    <property type="match status" value="1"/>
</dbReference>
<evidence type="ECO:0000256" key="5">
    <source>
        <dbReference type="ARBA" id="ARBA00022962"/>
    </source>
</evidence>
<evidence type="ECO:0000256" key="4">
    <source>
        <dbReference type="ARBA" id="ARBA00022801"/>
    </source>
</evidence>
<sequence>MTIAVIDYGMGNLHSVAKALEHVTHENVVITRDPRRILGATRLVLPGQGAIRDCVGELERTELRGLVDDILTRQAKPLLGICVGQQMLLERSEENGGVECLGFFKGSVDRFPGDMRDAHEQRLKVPHMGWNVVEQHHEHPLWAGIDNHEHFYFVHSYYVNAAEDAQVFGTTQYGKVSAHVAIGRDSTFAVQFHPEKAHAQDSACLKILLPGRPERIFVCW</sequence>
<comment type="catalytic activity">
    <reaction evidence="8 10">
        <text>5-[(5-phospho-1-deoxy-D-ribulos-1-ylimino)methylamino]-1-(5-phospho-beta-D-ribosyl)imidazole-4-carboxamide + L-glutamine = D-erythro-1-(imidazol-4-yl)glycerol 3-phosphate + 5-amino-1-(5-phospho-beta-D-ribosyl)imidazole-4-carboxamide + L-glutamate + H(+)</text>
        <dbReference type="Rhea" id="RHEA:24793"/>
        <dbReference type="ChEBI" id="CHEBI:15378"/>
        <dbReference type="ChEBI" id="CHEBI:29985"/>
        <dbReference type="ChEBI" id="CHEBI:58278"/>
        <dbReference type="ChEBI" id="CHEBI:58359"/>
        <dbReference type="ChEBI" id="CHEBI:58475"/>
        <dbReference type="ChEBI" id="CHEBI:58525"/>
        <dbReference type="EC" id="4.3.2.10"/>
    </reaction>
</comment>
<keyword evidence="5 10" id="KW-0315">Glutamine amidotransferase</keyword>
<evidence type="ECO:0000256" key="6">
    <source>
        <dbReference type="ARBA" id="ARBA00023102"/>
    </source>
</evidence>
<dbReference type="EC" id="3.5.1.2" evidence="10"/>
<dbReference type="SUPFAM" id="SSF52317">
    <property type="entry name" value="Class I glutamine amidotransferase-like"/>
    <property type="match status" value="1"/>
</dbReference>
<comment type="function">
    <text evidence="10">IGPS catalyzes the conversion of PRFAR and glutamine to IGP, AICAR and glutamate. The HisH subunit catalyzes the hydrolysis of glutamine to glutamate and ammonia as part of the synthesis of IGP and AICAR. The resulting ammonia molecule is channeled to the active site of HisF.</text>
</comment>
<keyword evidence="4 10" id="KW-0378">Hydrolase</keyword>
<proteinExistence type="inferred from homology"/>